<comment type="caution">
    <text evidence="2">The sequence shown here is derived from an EMBL/GenBank/DDBJ whole genome shotgun (WGS) entry which is preliminary data.</text>
</comment>
<evidence type="ECO:0000256" key="1">
    <source>
        <dbReference type="SAM" id="MobiDB-lite"/>
    </source>
</evidence>
<reference evidence="2 3" key="1">
    <citation type="submission" date="2017-03" db="EMBL/GenBank/DDBJ databases">
        <title>Widespread Adenine N6-methylation of Active Genes in Fungi.</title>
        <authorList>
            <consortium name="DOE Joint Genome Institute"/>
            <person name="Mondo S.J."/>
            <person name="Dannebaum R.O."/>
            <person name="Kuo R.C."/>
            <person name="Louie K.B."/>
            <person name="Bewick A.J."/>
            <person name="Labutti K."/>
            <person name="Haridas S."/>
            <person name="Kuo A."/>
            <person name="Salamov A."/>
            <person name="Ahrendt S.R."/>
            <person name="Lau R."/>
            <person name="Bowen B.P."/>
            <person name="Lipzen A."/>
            <person name="Sullivan W."/>
            <person name="Andreopoulos W.B."/>
            <person name="Clum A."/>
            <person name="Lindquist E."/>
            <person name="Daum C."/>
            <person name="Northen T.R."/>
            <person name="Ramamoorthy G."/>
            <person name="Schmitz R.J."/>
            <person name="Gryganskyi A."/>
            <person name="Culley D."/>
            <person name="Magnuson J."/>
            <person name="James T.Y."/>
            <person name="O'Malley M.A."/>
            <person name="Stajich J.E."/>
            <person name="Spatafora J.W."/>
            <person name="Visel A."/>
            <person name="Grigoriev I.V."/>
        </authorList>
    </citation>
    <scope>NUCLEOTIDE SEQUENCE [LARGE SCALE GENOMIC DNA]</scope>
    <source>
        <strain evidence="2 3">NRRL Y-17943</strain>
    </source>
</reference>
<name>A0A1Y1UUW3_9TREE</name>
<evidence type="ECO:0000313" key="2">
    <source>
        <dbReference type="EMBL" id="ORX41266.1"/>
    </source>
</evidence>
<feature type="region of interest" description="Disordered" evidence="1">
    <location>
        <begin position="1"/>
        <end position="157"/>
    </location>
</feature>
<proteinExistence type="predicted"/>
<dbReference type="Proteomes" id="UP000193218">
    <property type="component" value="Unassembled WGS sequence"/>
</dbReference>
<sequence>MSDPRIQDSWAPSDRYDERPSTSYRQPSPPVPRDDRSRGEARTSRGDRYTDDPEPGQITDFTTWGERQRQANAARPGLPQKPPPSYRDPRPRSPSPPLRPSDRERSRRTPPISHGRRSPNPSYNRSRDVRSRSPPSRHDDRREDKGKGKATSSFDAMSKFTLTMQSTLLSTTAHFLARERASRLESFPSVSANHPSLVDAREKLVEAEDQLWSQKVQLQQAFAELLRQTAEKGAATLDLDEIRARLERLENRQGQPLPPPVSAPPDPPPTPAGPTQDVEMGDASERRASAPVKLKDAVKDIMKRLSAVESAKLDMDEKCQDLEELIWSQAEERVEERMSWGRLERSRISQRKRRRPESDAEEQATPVVEGSQVTAEEPPVSLAAKLPSTIGASNELDTNTVTRIAQLEVQVKALMETVVLLKQGNPARDRAIVQAAIQGMRAEYTDTVRKELQKVAQSYEKRNAVPVKANAPGQANGYANGSLQGGLPPAGLTSPLQIPQGSPQPPQNALLNTGNFQPSFGQAIQNVHPATNTTSSLSPHLSPVMPPTSVPIQYPTINPYGPSGQSNGTVGQSLIERRLSNADRAAAFATQHQLDQARDLARNTTHGANQPTLTNPSGANALYRTLTQTPQGTWTLNTSTPGEVSGGTWTPQQPPR</sequence>
<dbReference type="EMBL" id="NBSH01000001">
    <property type="protein sequence ID" value="ORX41266.1"/>
    <property type="molecule type" value="Genomic_DNA"/>
</dbReference>
<feature type="compositionally biased region" description="Pro residues" evidence="1">
    <location>
        <begin position="79"/>
        <end position="99"/>
    </location>
</feature>
<accession>A0A1Y1UUW3</accession>
<feature type="region of interest" description="Disordered" evidence="1">
    <location>
        <begin position="630"/>
        <end position="656"/>
    </location>
</feature>
<feature type="region of interest" description="Disordered" evidence="1">
    <location>
        <begin position="530"/>
        <end position="570"/>
    </location>
</feature>
<feature type="compositionally biased region" description="Basic and acidic residues" evidence="1">
    <location>
        <begin position="283"/>
        <end position="292"/>
    </location>
</feature>
<feature type="region of interest" description="Disordered" evidence="1">
    <location>
        <begin position="470"/>
        <end position="516"/>
    </location>
</feature>
<feature type="compositionally biased region" description="Polar residues" evidence="1">
    <location>
        <begin position="530"/>
        <end position="539"/>
    </location>
</feature>
<feature type="compositionally biased region" description="Basic and acidic residues" evidence="1">
    <location>
        <begin position="32"/>
        <end position="51"/>
    </location>
</feature>
<feature type="compositionally biased region" description="Polar residues" evidence="1">
    <location>
        <begin position="494"/>
        <end position="516"/>
    </location>
</feature>
<dbReference type="InParanoid" id="A0A1Y1UUW3"/>
<feature type="compositionally biased region" description="Pro residues" evidence="1">
    <location>
        <begin position="256"/>
        <end position="272"/>
    </location>
</feature>
<organism evidence="2 3">
    <name type="scientific">Kockovaella imperatae</name>
    <dbReference type="NCBI Taxonomy" id="4999"/>
    <lineage>
        <taxon>Eukaryota</taxon>
        <taxon>Fungi</taxon>
        <taxon>Dikarya</taxon>
        <taxon>Basidiomycota</taxon>
        <taxon>Agaricomycotina</taxon>
        <taxon>Tremellomycetes</taxon>
        <taxon>Tremellales</taxon>
        <taxon>Cuniculitremaceae</taxon>
        <taxon>Kockovaella</taxon>
    </lineage>
</organism>
<gene>
    <name evidence="2" type="ORF">BD324DRAFT_613872</name>
</gene>
<keyword evidence="3" id="KW-1185">Reference proteome</keyword>
<dbReference type="RefSeq" id="XP_021874945.1">
    <property type="nucleotide sequence ID" value="XM_022014545.1"/>
</dbReference>
<feature type="compositionally biased region" description="Basic and acidic residues" evidence="1">
    <location>
        <begin position="125"/>
        <end position="147"/>
    </location>
</feature>
<dbReference type="AlphaFoldDB" id="A0A1Y1UUW3"/>
<feature type="region of interest" description="Disordered" evidence="1">
    <location>
        <begin position="250"/>
        <end position="292"/>
    </location>
</feature>
<evidence type="ECO:0000313" key="3">
    <source>
        <dbReference type="Proteomes" id="UP000193218"/>
    </source>
</evidence>
<protein>
    <submittedName>
        <fullName evidence="2">Uncharacterized protein</fullName>
    </submittedName>
</protein>
<feature type="region of interest" description="Disordered" evidence="1">
    <location>
        <begin position="341"/>
        <end position="375"/>
    </location>
</feature>
<dbReference type="GeneID" id="33556353"/>